<comment type="caution">
    <text evidence="2">The sequence shown here is derived from an EMBL/GenBank/DDBJ whole genome shotgun (WGS) entry which is preliminary data.</text>
</comment>
<dbReference type="Pfam" id="PF01425">
    <property type="entry name" value="Amidase"/>
    <property type="match status" value="1"/>
</dbReference>
<proteinExistence type="predicted"/>
<dbReference type="InterPro" id="IPR023631">
    <property type="entry name" value="Amidase_dom"/>
</dbReference>
<organism evidence="2 3">
    <name type="scientific">Endocarpon pusillum</name>
    <dbReference type="NCBI Taxonomy" id="364733"/>
    <lineage>
        <taxon>Eukaryota</taxon>
        <taxon>Fungi</taxon>
        <taxon>Dikarya</taxon>
        <taxon>Ascomycota</taxon>
        <taxon>Pezizomycotina</taxon>
        <taxon>Eurotiomycetes</taxon>
        <taxon>Chaetothyriomycetidae</taxon>
        <taxon>Verrucariales</taxon>
        <taxon>Verrucariaceae</taxon>
        <taxon>Endocarpon</taxon>
    </lineage>
</organism>
<protein>
    <recommendedName>
        <fullName evidence="1">Amidase domain-containing protein</fullName>
    </recommendedName>
</protein>
<reference evidence="2" key="1">
    <citation type="submission" date="2020-02" db="EMBL/GenBank/DDBJ databases">
        <authorList>
            <person name="Palmer J.M."/>
        </authorList>
    </citation>
    <scope>NUCLEOTIDE SEQUENCE</scope>
    <source>
        <strain evidence="2">EPUS1.4</strain>
        <tissue evidence="2">Thallus</tissue>
    </source>
</reference>
<gene>
    <name evidence="2" type="ORF">GJ744_012045</name>
</gene>
<evidence type="ECO:0000313" key="2">
    <source>
        <dbReference type="EMBL" id="KAF7512942.1"/>
    </source>
</evidence>
<dbReference type="PANTHER" id="PTHR46310:SF7">
    <property type="entry name" value="AMIDASE 1"/>
    <property type="match status" value="1"/>
</dbReference>
<name>A0A8H7ARI7_9EURO</name>
<dbReference type="Proteomes" id="UP000606974">
    <property type="component" value="Unassembled WGS sequence"/>
</dbReference>
<keyword evidence="3" id="KW-1185">Reference proteome</keyword>
<sequence>MGARYTARQTAYTADCDRRISVIATKDGHSMESGTLHGFFTVLEYDRRENLNVEWLESCISQALERDDVLRKEFLTTILINGLPSLPSAKGDFATDVRSLLTAYETKYLELHCEAQDIAPGPYARKTGSIWQVHRLYNDTHGAFLLPVKQVEGRRFEAANDSVHEWDNCAVAVPSRLTVSKSSTKPLSGWRVALKDAFDLEGVRTSMCNRAYLQLYPPASCSADAVATIVDKGALVLGKTKLSMFLSREEPSESVDYQTAWNPRGDGYQGPGGSSSGSAAVVAAYDWIDIGIANGSIRRPGQCNGVFGLRPSRDAVPSKGMFTIFDHFDVPGIFARDFRKLSHFAFEWYADVLRKRETNNLHHSVVLITDSLPGDTASQTQLVTEFARDLATFLKVEVRPVSMTALWEQTTPTAANGKSLHNYLREVGANTFLYLNYHAAAGFRDQYYEEYGRKPFISPFVEWRWSIGKKYGPEDYADGMERMRVYGEWFLRRFSKLEV</sequence>
<dbReference type="EMBL" id="JAACFV010000009">
    <property type="protein sequence ID" value="KAF7512942.1"/>
    <property type="molecule type" value="Genomic_DNA"/>
</dbReference>
<dbReference type="SUPFAM" id="SSF75304">
    <property type="entry name" value="Amidase signature (AS) enzymes"/>
    <property type="match status" value="1"/>
</dbReference>
<dbReference type="PANTHER" id="PTHR46310">
    <property type="entry name" value="AMIDASE 1"/>
    <property type="match status" value="1"/>
</dbReference>
<evidence type="ECO:0000259" key="1">
    <source>
        <dbReference type="Pfam" id="PF01425"/>
    </source>
</evidence>
<dbReference type="OrthoDB" id="4347796at2759"/>
<dbReference type="AlphaFoldDB" id="A0A8H7ARI7"/>
<dbReference type="Gene3D" id="3.90.1300.10">
    <property type="entry name" value="Amidase signature (AS) domain"/>
    <property type="match status" value="1"/>
</dbReference>
<feature type="domain" description="Amidase" evidence="1">
    <location>
        <begin position="177"/>
        <end position="344"/>
    </location>
</feature>
<accession>A0A8H7ARI7</accession>
<dbReference type="InterPro" id="IPR036928">
    <property type="entry name" value="AS_sf"/>
</dbReference>
<evidence type="ECO:0000313" key="3">
    <source>
        <dbReference type="Proteomes" id="UP000606974"/>
    </source>
</evidence>